<dbReference type="InterPro" id="IPR011712">
    <property type="entry name" value="Sig_transdc_His_kin_sub3_dim/P"/>
</dbReference>
<dbReference type="Pfam" id="PF05227">
    <property type="entry name" value="CHASE3"/>
    <property type="match status" value="1"/>
</dbReference>
<evidence type="ECO:0000313" key="15">
    <source>
        <dbReference type="Proteomes" id="UP000287547"/>
    </source>
</evidence>
<evidence type="ECO:0000256" key="1">
    <source>
        <dbReference type="ARBA" id="ARBA00000085"/>
    </source>
</evidence>
<dbReference type="GO" id="GO:0046983">
    <property type="term" value="F:protein dimerization activity"/>
    <property type="evidence" value="ECO:0007669"/>
    <property type="project" value="InterPro"/>
</dbReference>
<dbReference type="OrthoDB" id="3217947at2"/>
<keyword evidence="8" id="KW-0418">Kinase</keyword>
<proteinExistence type="predicted"/>
<sequence length="471" mass="49957">MSGGLTLRLVAASALLALVVGAAFAVLLSSAAELRDLHRHARRSQDVLVSANLLERLVMDLETGVRGYVITGTQDVLRPWWSARSAIPAEIDRLEQLVADMSTANAQQRATAQRIDDGITSYLRDYSIPVFDLAQRDAAAARTVAVTEEGKRRIDVIRAEFDRFVAVENALVAQQRGHADTVERHAIMAAVAGLAGSLLLIVVFAGYLTGAIARPVRRAADMAHRIAGGDLDARLPEHGPGEIGVLQRSFNAMARSLRDSRAELAASRVRIVAAADQERRRIERDLHDGIQQRLVTLVLELRGAEAALPSGAAEVREQLGQTAEGLTEALDELRELSRGIHPAILSEGGLGPALKALARRSSLPVELTVDVPARLPEPVEVAAYYVVCEAMTNAAKHADASLVQIDVRLGDGTLHLTVNDDGRGGATRGRGSGLVGLTDRVEALGGTLSITSPAGRGTTLLVALPVGPATG</sequence>
<dbReference type="Pfam" id="PF07730">
    <property type="entry name" value="HisKA_3"/>
    <property type="match status" value="1"/>
</dbReference>
<comment type="caution">
    <text evidence="14">The sequence shown here is derived from an EMBL/GenBank/DDBJ whole genome shotgun (WGS) entry which is preliminary data.</text>
</comment>
<evidence type="ECO:0000256" key="4">
    <source>
        <dbReference type="ARBA" id="ARBA00022553"/>
    </source>
</evidence>
<dbReference type="InterPro" id="IPR003660">
    <property type="entry name" value="HAMP_dom"/>
</dbReference>
<dbReference type="PROSITE" id="PS50885">
    <property type="entry name" value="HAMP"/>
    <property type="match status" value="1"/>
</dbReference>
<accession>A0A428YBN7</accession>
<reference evidence="14 15" key="1">
    <citation type="submission" date="2018-05" db="EMBL/GenBank/DDBJ databases">
        <title>Evolution of GPA BGCs.</title>
        <authorList>
            <person name="Waglechner N."/>
            <person name="Wright G.D."/>
        </authorList>
    </citation>
    <scope>NUCLEOTIDE SEQUENCE [LARGE SCALE GENOMIC DNA]</scope>
    <source>
        <strain evidence="14 15">A82846</strain>
    </source>
</reference>
<dbReference type="SMART" id="SM00387">
    <property type="entry name" value="HATPase_c"/>
    <property type="match status" value="1"/>
</dbReference>
<protein>
    <recommendedName>
        <fullName evidence="3">histidine kinase</fullName>
        <ecNumber evidence="3">2.7.13.3</ecNumber>
    </recommendedName>
</protein>
<evidence type="ECO:0000256" key="3">
    <source>
        <dbReference type="ARBA" id="ARBA00012438"/>
    </source>
</evidence>
<dbReference type="SUPFAM" id="SSF158472">
    <property type="entry name" value="HAMP domain-like"/>
    <property type="match status" value="1"/>
</dbReference>
<dbReference type="Proteomes" id="UP000287547">
    <property type="component" value="Unassembled WGS sequence"/>
</dbReference>
<evidence type="ECO:0000256" key="12">
    <source>
        <dbReference type="SAM" id="Phobius"/>
    </source>
</evidence>
<dbReference type="InterPro" id="IPR036890">
    <property type="entry name" value="HATPase_C_sf"/>
</dbReference>
<dbReference type="Gene3D" id="1.20.5.1930">
    <property type="match status" value="1"/>
</dbReference>
<keyword evidence="12" id="KW-0472">Membrane</keyword>
<evidence type="ECO:0000256" key="8">
    <source>
        <dbReference type="ARBA" id="ARBA00022777"/>
    </source>
</evidence>
<keyword evidence="9" id="KW-0067">ATP-binding</keyword>
<evidence type="ECO:0000256" key="11">
    <source>
        <dbReference type="ARBA" id="ARBA00023012"/>
    </source>
</evidence>
<dbReference type="EC" id="2.7.13.3" evidence="3"/>
<dbReference type="GO" id="GO:0005524">
    <property type="term" value="F:ATP binding"/>
    <property type="evidence" value="ECO:0007669"/>
    <property type="project" value="UniProtKB-KW"/>
</dbReference>
<keyword evidence="4" id="KW-0597">Phosphoprotein</keyword>
<keyword evidence="7" id="KW-0547">Nucleotide-binding</keyword>
<dbReference type="GO" id="GO:0000155">
    <property type="term" value="F:phosphorelay sensor kinase activity"/>
    <property type="evidence" value="ECO:0007669"/>
    <property type="project" value="InterPro"/>
</dbReference>
<dbReference type="SMART" id="SM00304">
    <property type="entry name" value="HAMP"/>
    <property type="match status" value="1"/>
</dbReference>
<dbReference type="SUPFAM" id="SSF55874">
    <property type="entry name" value="ATPase domain of HSP90 chaperone/DNA topoisomerase II/histidine kinase"/>
    <property type="match status" value="1"/>
</dbReference>
<dbReference type="EMBL" id="QHKI01000091">
    <property type="protein sequence ID" value="RSM64969.1"/>
    <property type="molecule type" value="Genomic_DNA"/>
</dbReference>
<name>A0A428YBN7_KIBAR</name>
<organism evidence="14 15">
    <name type="scientific">Kibdelosporangium aridum</name>
    <dbReference type="NCBI Taxonomy" id="2030"/>
    <lineage>
        <taxon>Bacteria</taxon>
        <taxon>Bacillati</taxon>
        <taxon>Actinomycetota</taxon>
        <taxon>Actinomycetes</taxon>
        <taxon>Pseudonocardiales</taxon>
        <taxon>Pseudonocardiaceae</taxon>
        <taxon>Kibdelosporangium</taxon>
    </lineage>
</organism>
<dbReference type="Pfam" id="PF02518">
    <property type="entry name" value="HATPase_c"/>
    <property type="match status" value="1"/>
</dbReference>
<feature type="domain" description="HAMP" evidence="13">
    <location>
        <begin position="210"/>
        <end position="262"/>
    </location>
</feature>
<keyword evidence="10 12" id="KW-1133">Transmembrane helix</keyword>
<dbReference type="InterPro" id="IPR003594">
    <property type="entry name" value="HATPase_dom"/>
</dbReference>
<evidence type="ECO:0000313" key="14">
    <source>
        <dbReference type="EMBL" id="RSM64969.1"/>
    </source>
</evidence>
<dbReference type="PANTHER" id="PTHR24421">
    <property type="entry name" value="NITRATE/NITRITE SENSOR PROTEIN NARX-RELATED"/>
    <property type="match status" value="1"/>
</dbReference>
<comment type="catalytic activity">
    <reaction evidence="1">
        <text>ATP + protein L-histidine = ADP + protein N-phospho-L-histidine.</text>
        <dbReference type="EC" id="2.7.13.3"/>
    </reaction>
</comment>
<dbReference type="CDD" id="cd16917">
    <property type="entry name" value="HATPase_UhpB-NarQ-NarX-like"/>
    <property type="match status" value="1"/>
</dbReference>
<dbReference type="PANTHER" id="PTHR24421:SF10">
    <property type="entry name" value="NITRATE_NITRITE SENSOR PROTEIN NARQ"/>
    <property type="match status" value="1"/>
</dbReference>
<keyword evidence="5" id="KW-0808">Transferase</keyword>
<dbReference type="Gene3D" id="6.10.340.10">
    <property type="match status" value="1"/>
</dbReference>
<evidence type="ECO:0000256" key="2">
    <source>
        <dbReference type="ARBA" id="ARBA00004370"/>
    </source>
</evidence>
<evidence type="ECO:0000256" key="6">
    <source>
        <dbReference type="ARBA" id="ARBA00022692"/>
    </source>
</evidence>
<dbReference type="GO" id="GO:0016020">
    <property type="term" value="C:membrane"/>
    <property type="evidence" value="ECO:0007669"/>
    <property type="project" value="UniProtKB-SubCell"/>
</dbReference>
<feature type="transmembrane region" description="Helical" evidence="12">
    <location>
        <begin position="186"/>
        <end position="208"/>
    </location>
</feature>
<gene>
    <name evidence="14" type="ORF">DMH04_50370</name>
</gene>
<dbReference type="InterPro" id="IPR007891">
    <property type="entry name" value="CHASE3"/>
</dbReference>
<evidence type="ECO:0000256" key="7">
    <source>
        <dbReference type="ARBA" id="ARBA00022741"/>
    </source>
</evidence>
<dbReference type="AlphaFoldDB" id="A0A428YBN7"/>
<evidence type="ECO:0000256" key="5">
    <source>
        <dbReference type="ARBA" id="ARBA00022679"/>
    </source>
</evidence>
<evidence type="ECO:0000256" key="9">
    <source>
        <dbReference type="ARBA" id="ARBA00022840"/>
    </source>
</evidence>
<dbReference type="CDD" id="cd06225">
    <property type="entry name" value="HAMP"/>
    <property type="match status" value="1"/>
</dbReference>
<comment type="subcellular location">
    <subcellularLocation>
        <location evidence="2">Membrane</location>
    </subcellularLocation>
</comment>
<evidence type="ECO:0000256" key="10">
    <source>
        <dbReference type="ARBA" id="ARBA00022989"/>
    </source>
</evidence>
<keyword evidence="11" id="KW-0902">Two-component regulatory system</keyword>
<dbReference type="InterPro" id="IPR050482">
    <property type="entry name" value="Sensor_HK_TwoCompSys"/>
</dbReference>
<dbReference type="CDD" id="cd19410">
    <property type="entry name" value="HK9-like_sensor"/>
    <property type="match status" value="1"/>
</dbReference>
<dbReference type="RefSeq" id="WP_051793013.1">
    <property type="nucleotide sequence ID" value="NZ_QHKI01000091.1"/>
</dbReference>
<dbReference type="Pfam" id="PF00672">
    <property type="entry name" value="HAMP"/>
    <property type="match status" value="1"/>
</dbReference>
<dbReference type="Gene3D" id="3.30.565.10">
    <property type="entry name" value="Histidine kinase-like ATPase, C-terminal domain"/>
    <property type="match status" value="1"/>
</dbReference>
<keyword evidence="6 12" id="KW-0812">Transmembrane</keyword>
<evidence type="ECO:0000259" key="13">
    <source>
        <dbReference type="PROSITE" id="PS50885"/>
    </source>
</evidence>